<evidence type="ECO:0008006" key="3">
    <source>
        <dbReference type="Google" id="ProtNLM"/>
    </source>
</evidence>
<protein>
    <recommendedName>
        <fullName evidence="3">Uracil DNA glycosylase superfamily protein</fullName>
    </recommendedName>
</protein>
<evidence type="ECO:0000313" key="1">
    <source>
        <dbReference type="EMBL" id="MBJ6127386.1"/>
    </source>
</evidence>
<proteinExistence type="predicted"/>
<reference evidence="2" key="1">
    <citation type="submission" date="2020-12" db="EMBL/GenBank/DDBJ databases">
        <title>Hymenobacter sp.</title>
        <authorList>
            <person name="Kim M.K."/>
        </authorList>
    </citation>
    <scope>NUCLEOTIDE SEQUENCE [LARGE SCALE GENOMIC DNA]</scope>
    <source>
        <strain evidence="2">BT325</strain>
    </source>
</reference>
<name>A0ABS0Y521_9HYPH</name>
<sequence>MSTLLDRFADMITACSEDEIRADVTLDGRLILDQEGPLTVSYAPIEHIQQEAEIVIVGITPGGFQAAEALIETRRQLLVGADQASALRAAKVHASFSGQMRNALVAMLNHIGLHRHLGIASSSALWGSHAHLAHFTSALRYPVFRSGENYRGTPLMTRTPVLRKYLAQCLAEEARTLSQALWVPCGPKAREGVQWLVQQHLLSKDQVLFGMPHPSGANNERIGYFLGRLRREQLSQQTNPDLIDTAKEEMMRRVEGAAS</sequence>
<dbReference type="RefSeq" id="WP_199050612.1">
    <property type="nucleotide sequence ID" value="NZ_JAELXT010000024.1"/>
</dbReference>
<keyword evidence="2" id="KW-1185">Reference proteome</keyword>
<evidence type="ECO:0000313" key="2">
    <source>
        <dbReference type="Proteomes" id="UP000620670"/>
    </source>
</evidence>
<gene>
    <name evidence="1" type="ORF">JAO75_18445</name>
</gene>
<dbReference type="Proteomes" id="UP000620670">
    <property type="component" value="Unassembled WGS sequence"/>
</dbReference>
<organism evidence="1 2">
    <name type="scientific">Microvirga splendida</name>
    <dbReference type="NCBI Taxonomy" id="2795727"/>
    <lineage>
        <taxon>Bacteria</taxon>
        <taxon>Pseudomonadati</taxon>
        <taxon>Pseudomonadota</taxon>
        <taxon>Alphaproteobacteria</taxon>
        <taxon>Hyphomicrobiales</taxon>
        <taxon>Methylobacteriaceae</taxon>
        <taxon>Microvirga</taxon>
    </lineage>
</organism>
<comment type="caution">
    <text evidence="1">The sequence shown here is derived from an EMBL/GenBank/DDBJ whole genome shotgun (WGS) entry which is preliminary data.</text>
</comment>
<dbReference type="EMBL" id="JAELXT010000024">
    <property type="protein sequence ID" value="MBJ6127386.1"/>
    <property type="molecule type" value="Genomic_DNA"/>
</dbReference>
<accession>A0ABS0Y521</accession>